<dbReference type="SMART" id="SM00320">
    <property type="entry name" value="WD40"/>
    <property type="match status" value="8"/>
</dbReference>
<dbReference type="InterPro" id="IPR052779">
    <property type="entry name" value="WDR62"/>
</dbReference>
<evidence type="ECO:0000313" key="3">
    <source>
        <dbReference type="Proteomes" id="UP000050741"/>
    </source>
</evidence>
<feature type="region of interest" description="Disordered" evidence="2">
    <location>
        <begin position="156"/>
        <end position="181"/>
    </location>
</feature>
<organism evidence="3 4">
    <name type="scientific">Globodera pallida</name>
    <name type="common">Potato cyst nematode worm</name>
    <name type="synonym">Heterodera pallida</name>
    <dbReference type="NCBI Taxonomy" id="36090"/>
    <lineage>
        <taxon>Eukaryota</taxon>
        <taxon>Metazoa</taxon>
        <taxon>Ecdysozoa</taxon>
        <taxon>Nematoda</taxon>
        <taxon>Chromadorea</taxon>
        <taxon>Rhabditida</taxon>
        <taxon>Tylenchina</taxon>
        <taxon>Tylenchomorpha</taxon>
        <taxon>Tylenchoidea</taxon>
        <taxon>Heteroderidae</taxon>
        <taxon>Heteroderinae</taxon>
        <taxon>Globodera</taxon>
    </lineage>
</organism>
<dbReference type="PANTHER" id="PTHR45589">
    <property type="entry name" value="WD REPEAT DOMAIN 62, ISOFORM G"/>
    <property type="match status" value="1"/>
</dbReference>
<dbReference type="WBParaSite" id="GPLIN_000145600">
    <property type="protein sequence ID" value="GPLIN_000145600"/>
    <property type="gene ID" value="GPLIN_000145600"/>
</dbReference>
<proteinExistence type="predicted"/>
<keyword evidence="3" id="KW-1185">Reference proteome</keyword>
<feature type="compositionally biased region" description="Low complexity" evidence="2">
    <location>
        <begin position="156"/>
        <end position="179"/>
    </location>
</feature>
<dbReference type="InterPro" id="IPR015943">
    <property type="entry name" value="WD40/YVTN_repeat-like_dom_sf"/>
</dbReference>
<dbReference type="PANTHER" id="PTHR45589:SF1">
    <property type="entry name" value="WD REPEAT DOMAIN 62, ISOFORM G"/>
    <property type="match status" value="1"/>
</dbReference>
<feature type="repeat" description="WD" evidence="1">
    <location>
        <begin position="117"/>
        <end position="156"/>
    </location>
</feature>
<dbReference type="InterPro" id="IPR036322">
    <property type="entry name" value="WD40_repeat_dom_sf"/>
</dbReference>
<reference evidence="4" key="3">
    <citation type="submission" date="2016-06" db="UniProtKB">
        <authorList>
            <consortium name="WormBaseParasite"/>
        </authorList>
    </citation>
    <scope>IDENTIFICATION</scope>
</reference>
<dbReference type="PROSITE" id="PS50082">
    <property type="entry name" value="WD_REPEATS_2"/>
    <property type="match status" value="1"/>
</dbReference>
<dbReference type="Pfam" id="PF00400">
    <property type="entry name" value="WD40"/>
    <property type="match status" value="1"/>
</dbReference>
<protein>
    <submittedName>
        <fullName evidence="4">WD_REPEATS_REGION domain-containing protein</fullName>
    </submittedName>
</protein>
<dbReference type="Proteomes" id="UP000050741">
    <property type="component" value="Unassembled WGS sequence"/>
</dbReference>
<name>A0A183BLH1_GLOPA</name>
<evidence type="ECO:0000256" key="1">
    <source>
        <dbReference type="PROSITE-ProRule" id="PRU00221"/>
    </source>
</evidence>
<sequence length="498" mass="53791">MAKLERVFGTTACSGSLSVDPLSGLVAYPAGSIVVVLNPRTLSQAKRRIANSKSGINLFWTNQGKSNSRYPDVHSIVFHSPSNVLTALYSDRSIYHWNVQQSSSKMHCFKISSQLFHVGPVFDIEVSNSQPQLFFTAGADETVRVWYLNNSNTASATTATASTPDRTLPPSSNSTSPSPILDVGPPNHFSLELRKILYLSAGTDSLSEQPDKNFGGILSDTLDSTTGVRCIKLSSVGAHLGCGTRNGNICVFDLNDREMPKLVELEAHDGEVLCLEYCVPSSATNGLHLLASGSRDRLIHLFDVDQQYTHLLTIDDHSSSISALRFNISQSNLFQLVTFGTDKLVVVRLLMPTNAKSISAANSSPSQPSSIQLSTRRLSQIVSNNGPNCMTVTRDGNVLVGCQDRQLRMYNEAGKLLKTVRGTVCEEGTITKFCLDHSESFAATICSDRFVYIMDLSNGECVAVLNGQSDSVTGISFSSDCKEGVVKALKCDPGKGVG</sequence>
<reference evidence="3" key="2">
    <citation type="submission" date="2014-05" db="EMBL/GenBank/DDBJ databases">
        <title>The genome and life-stage specific transcriptomes of Globodera pallida elucidate key aspects of plant parasitism by a cyst nematode.</title>
        <authorList>
            <person name="Cotton J.A."/>
            <person name="Lilley C.J."/>
            <person name="Jones L.M."/>
            <person name="Kikuchi T."/>
            <person name="Reid A.J."/>
            <person name="Thorpe P."/>
            <person name="Tsai I.J."/>
            <person name="Beasley H."/>
            <person name="Blok V."/>
            <person name="Cock P.J.A."/>
            <person name="Van den Akker S.E."/>
            <person name="Holroyd N."/>
            <person name="Hunt M."/>
            <person name="Mantelin S."/>
            <person name="Naghra H."/>
            <person name="Pain A."/>
            <person name="Palomares-Rius J.E."/>
            <person name="Zarowiecki M."/>
            <person name="Berriman M."/>
            <person name="Jones J.T."/>
            <person name="Urwin P.E."/>
        </authorList>
    </citation>
    <scope>NUCLEOTIDE SEQUENCE [LARGE SCALE GENOMIC DNA]</scope>
    <source>
        <strain evidence="3">Lindley</strain>
    </source>
</reference>
<dbReference type="AlphaFoldDB" id="A0A183BLH1"/>
<dbReference type="InterPro" id="IPR001680">
    <property type="entry name" value="WD40_rpt"/>
</dbReference>
<reference evidence="3" key="1">
    <citation type="submission" date="2013-12" db="EMBL/GenBank/DDBJ databases">
        <authorList>
            <person name="Aslett M."/>
        </authorList>
    </citation>
    <scope>NUCLEOTIDE SEQUENCE [LARGE SCALE GENOMIC DNA]</scope>
    <source>
        <strain evidence="3">Lindley</strain>
    </source>
</reference>
<dbReference type="SUPFAM" id="SSF50978">
    <property type="entry name" value="WD40 repeat-like"/>
    <property type="match status" value="1"/>
</dbReference>
<evidence type="ECO:0000256" key="2">
    <source>
        <dbReference type="SAM" id="MobiDB-lite"/>
    </source>
</evidence>
<accession>A0A183BLH1</accession>
<dbReference type="Gene3D" id="2.130.10.10">
    <property type="entry name" value="YVTN repeat-like/Quinoprotein amine dehydrogenase"/>
    <property type="match status" value="3"/>
</dbReference>
<evidence type="ECO:0000313" key="4">
    <source>
        <dbReference type="WBParaSite" id="GPLIN_000145600"/>
    </source>
</evidence>
<keyword evidence="1" id="KW-0853">WD repeat</keyword>